<dbReference type="VEuPathDB" id="FungiDB:SPSK_09974"/>
<sequence>MVSTLREAGEGEKELDPDDEEAGFEEEQAVIAADDDDHDSVDVNTVVVSKPPSPVPQPTFTVTDQLIQDTDIFTTLRQTIIFLNRALVSDNEAEVREAIRISDRLLEHVRLQHGN</sequence>
<dbReference type="Proteomes" id="UP000033710">
    <property type="component" value="Unassembled WGS sequence"/>
</dbReference>
<organism evidence="2 3">
    <name type="scientific">Sporothrix schenckii 1099-18</name>
    <dbReference type="NCBI Taxonomy" id="1397361"/>
    <lineage>
        <taxon>Eukaryota</taxon>
        <taxon>Fungi</taxon>
        <taxon>Dikarya</taxon>
        <taxon>Ascomycota</taxon>
        <taxon>Pezizomycotina</taxon>
        <taxon>Sordariomycetes</taxon>
        <taxon>Sordariomycetidae</taxon>
        <taxon>Ophiostomatales</taxon>
        <taxon>Ophiostomataceae</taxon>
        <taxon>Sporothrix</taxon>
    </lineage>
</organism>
<feature type="region of interest" description="Disordered" evidence="1">
    <location>
        <begin position="1"/>
        <end position="36"/>
    </location>
</feature>
<gene>
    <name evidence="2" type="ORF">SPSK_09974</name>
</gene>
<dbReference type="RefSeq" id="XP_016587673.1">
    <property type="nucleotide sequence ID" value="XM_016736539.1"/>
</dbReference>
<proteinExistence type="predicted"/>
<dbReference type="EMBL" id="AXCR01000007">
    <property type="protein sequence ID" value="KJR84997.1"/>
    <property type="molecule type" value="Genomic_DNA"/>
</dbReference>
<dbReference type="AlphaFoldDB" id="A0A0F2M5U3"/>
<dbReference type="GeneID" id="27671816"/>
<reference evidence="2 3" key="2">
    <citation type="journal article" date="2015" name="Eukaryot. Cell">
        <title>Asexual propagation of a virulent clone complex in a human and feline outbreak of sporotrichosis.</title>
        <authorList>
            <person name="Teixeira Mde M."/>
            <person name="Rodrigues A.M."/>
            <person name="Tsui C.K."/>
            <person name="de Almeida L.G."/>
            <person name="Van Diepeningen A.D."/>
            <person name="van den Ende B.G."/>
            <person name="Fernandes G.F."/>
            <person name="Kano R."/>
            <person name="Hamelin R.C."/>
            <person name="Lopes-Bezerra L.M."/>
            <person name="Vasconcelos A.T."/>
            <person name="de Hoog S."/>
            <person name="de Camargo Z.P."/>
            <person name="Felipe M.S."/>
        </authorList>
    </citation>
    <scope>NUCLEOTIDE SEQUENCE [LARGE SCALE GENOMIC DNA]</scope>
    <source>
        <strain evidence="2 3">1099-18</strain>
    </source>
</reference>
<evidence type="ECO:0000256" key="1">
    <source>
        <dbReference type="SAM" id="MobiDB-lite"/>
    </source>
</evidence>
<evidence type="ECO:0000313" key="2">
    <source>
        <dbReference type="EMBL" id="KJR84997.1"/>
    </source>
</evidence>
<feature type="compositionally biased region" description="Acidic residues" evidence="1">
    <location>
        <begin position="15"/>
        <end position="36"/>
    </location>
</feature>
<protein>
    <submittedName>
        <fullName evidence="2">Uncharacterized protein</fullName>
    </submittedName>
</protein>
<comment type="caution">
    <text evidence="2">The sequence shown here is derived from an EMBL/GenBank/DDBJ whole genome shotgun (WGS) entry which is preliminary data.</text>
</comment>
<name>A0A0F2M5U3_SPOSC</name>
<dbReference type="KEGG" id="ssck:SPSK_09974"/>
<accession>A0A0F2M5U3</accession>
<evidence type="ECO:0000313" key="3">
    <source>
        <dbReference type="Proteomes" id="UP000033710"/>
    </source>
</evidence>
<reference evidence="2 3" key="1">
    <citation type="journal article" date="2014" name="BMC Genomics">
        <title>Comparative genomics of the major fungal agents of human and animal Sporotrichosis: Sporothrix schenckii and Sporothrix brasiliensis.</title>
        <authorList>
            <person name="Teixeira M.M."/>
            <person name="de Almeida L.G."/>
            <person name="Kubitschek-Barreira P."/>
            <person name="Alves F.L."/>
            <person name="Kioshima E.S."/>
            <person name="Abadio A.K."/>
            <person name="Fernandes L."/>
            <person name="Derengowski L.S."/>
            <person name="Ferreira K.S."/>
            <person name="Souza R.C."/>
            <person name="Ruiz J.C."/>
            <person name="de Andrade N.C."/>
            <person name="Paes H.C."/>
            <person name="Nicola A.M."/>
            <person name="Albuquerque P."/>
            <person name="Gerber A.L."/>
            <person name="Martins V.P."/>
            <person name="Peconick L.D."/>
            <person name="Neto A.V."/>
            <person name="Chaucanez C.B."/>
            <person name="Silva P.A."/>
            <person name="Cunha O.L."/>
            <person name="de Oliveira F.F."/>
            <person name="dos Santos T.C."/>
            <person name="Barros A.L."/>
            <person name="Soares M.A."/>
            <person name="de Oliveira L.M."/>
            <person name="Marini M.M."/>
            <person name="Villalobos-Duno H."/>
            <person name="Cunha M.M."/>
            <person name="de Hoog S."/>
            <person name="da Silveira J.F."/>
            <person name="Henrissat B."/>
            <person name="Nino-Vega G.A."/>
            <person name="Cisalpino P.S."/>
            <person name="Mora-Montes H.M."/>
            <person name="Almeida S.R."/>
            <person name="Stajich J.E."/>
            <person name="Lopes-Bezerra L.M."/>
            <person name="Vasconcelos A.T."/>
            <person name="Felipe M.S."/>
        </authorList>
    </citation>
    <scope>NUCLEOTIDE SEQUENCE [LARGE SCALE GENOMIC DNA]</scope>
    <source>
        <strain evidence="2 3">1099-18</strain>
    </source>
</reference>